<organism evidence="13 14">
    <name type="scientific">Mortierella alpina</name>
    <name type="common">Oleaginous fungus</name>
    <name type="synonym">Mortierella renispora</name>
    <dbReference type="NCBI Taxonomy" id="64518"/>
    <lineage>
        <taxon>Eukaryota</taxon>
        <taxon>Fungi</taxon>
        <taxon>Fungi incertae sedis</taxon>
        <taxon>Mucoromycota</taxon>
        <taxon>Mortierellomycotina</taxon>
        <taxon>Mortierellomycetes</taxon>
        <taxon>Mortierellales</taxon>
        <taxon>Mortierellaceae</taxon>
        <taxon>Mortierella</taxon>
    </lineage>
</organism>
<dbReference type="PANTHER" id="PTHR22142">
    <property type="match status" value="1"/>
</dbReference>
<keyword evidence="14" id="KW-1185">Reference proteome</keyword>
<comment type="caution">
    <text evidence="13">The sequence shown here is derived from an EMBL/GenBank/DDBJ whole genome shotgun (WGS) entry which is preliminary data.</text>
</comment>
<feature type="region of interest" description="Disordered" evidence="12">
    <location>
        <begin position="55"/>
        <end position="78"/>
    </location>
</feature>
<evidence type="ECO:0000256" key="12">
    <source>
        <dbReference type="SAM" id="MobiDB-lite"/>
    </source>
</evidence>
<evidence type="ECO:0000256" key="3">
    <source>
        <dbReference type="ARBA" id="ARBA00022618"/>
    </source>
</evidence>
<dbReference type="EMBL" id="JAAAHY010000677">
    <property type="protein sequence ID" value="KAF9959327.1"/>
    <property type="molecule type" value="Genomic_DNA"/>
</dbReference>
<keyword evidence="3 10" id="KW-0132">Cell division</keyword>
<dbReference type="GO" id="GO:0005634">
    <property type="term" value="C:nucleus"/>
    <property type="evidence" value="ECO:0007669"/>
    <property type="project" value="UniProtKB-SubCell"/>
</dbReference>
<dbReference type="OrthoDB" id="3344830at2759"/>
<comment type="subunit">
    <text evidence="10">Component of the NDC80 complex.</text>
</comment>
<evidence type="ECO:0000256" key="5">
    <source>
        <dbReference type="ARBA" id="ARBA00022838"/>
    </source>
</evidence>
<keyword evidence="7 10" id="KW-0539">Nucleus</keyword>
<keyword evidence="4 10" id="KW-0498">Mitosis</keyword>
<feature type="compositionally biased region" description="Acidic residues" evidence="12">
    <location>
        <begin position="169"/>
        <end position="178"/>
    </location>
</feature>
<dbReference type="GO" id="GO:0007059">
    <property type="term" value="P:chromosome segregation"/>
    <property type="evidence" value="ECO:0007669"/>
    <property type="project" value="TreeGrafter"/>
</dbReference>
<protein>
    <recommendedName>
        <fullName evidence="10">Kinetochore protein Spc24</fullName>
    </recommendedName>
</protein>
<comment type="similarity">
    <text evidence="1 10">Belongs to the SPC24 family.</text>
</comment>
<dbReference type="CDD" id="cd11565">
    <property type="entry name" value="RWD_Spc24"/>
    <property type="match status" value="1"/>
</dbReference>
<evidence type="ECO:0000256" key="1">
    <source>
        <dbReference type="ARBA" id="ARBA00007804"/>
    </source>
</evidence>
<keyword evidence="8 10" id="KW-0131">Cell cycle</keyword>
<dbReference type="GO" id="GO:0051301">
    <property type="term" value="P:cell division"/>
    <property type="evidence" value="ECO:0007669"/>
    <property type="project" value="UniProtKB-UniRule"/>
</dbReference>
<evidence type="ECO:0000256" key="7">
    <source>
        <dbReference type="ARBA" id="ARBA00023242"/>
    </source>
</evidence>
<dbReference type="PANTHER" id="PTHR22142:SF2">
    <property type="entry name" value="KINETOCHORE PROTEIN SPC24"/>
    <property type="match status" value="1"/>
</dbReference>
<gene>
    <name evidence="13" type="primary">SPC24</name>
    <name evidence="13" type="ORF">BGZ70_008882</name>
</gene>
<evidence type="ECO:0000256" key="8">
    <source>
        <dbReference type="ARBA" id="ARBA00023306"/>
    </source>
</evidence>
<accession>A0A9P6J2E7</accession>
<dbReference type="Gene3D" id="3.30.160.430">
    <property type="match status" value="1"/>
</dbReference>
<comment type="function">
    <text evidence="10">Acts as a component of the essential kinetochore-associated NDC80 complex, which is required for chromosome segregation and spindle checkpoint activity.</text>
</comment>
<evidence type="ECO:0000256" key="10">
    <source>
        <dbReference type="RuleBase" id="RU368011"/>
    </source>
</evidence>
<dbReference type="Pfam" id="PF08286">
    <property type="entry name" value="Spc24"/>
    <property type="match status" value="2"/>
</dbReference>
<keyword evidence="6 11" id="KW-0175">Coiled coil</keyword>
<feature type="compositionally biased region" description="Basic and acidic residues" evidence="12">
    <location>
        <begin position="68"/>
        <end position="78"/>
    </location>
</feature>
<dbReference type="AlphaFoldDB" id="A0A9P6J2E7"/>
<evidence type="ECO:0000313" key="14">
    <source>
        <dbReference type="Proteomes" id="UP000738359"/>
    </source>
</evidence>
<name>A0A9P6J2E7_MORAP</name>
<evidence type="ECO:0000313" key="13">
    <source>
        <dbReference type="EMBL" id="KAF9959327.1"/>
    </source>
</evidence>
<keyword evidence="9 10" id="KW-0137">Centromere</keyword>
<keyword evidence="2 10" id="KW-0158">Chromosome</keyword>
<reference evidence="13" key="1">
    <citation type="journal article" date="2020" name="Fungal Divers.">
        <title>Resolving the Mortierellaceae phylogeny through synthesis of multi-gene phylogenetics and phylogenomics.</title>
        <authorList>
            <person name="Vandepol N."/>
            <person name="Liber J."/>
            <person name="Desiro A."/>
            <person name="Na H."/>
            <person name="Kennedy M."/>
            <person name="Barry K."/>
            <person name="Grigoriev I.V."/>
            <person name="Miller A.N."/>
            <person name="O'Donnell K."/>
            <person name="Stajich J.E."/>
            <person name="Bonito G."/>
        </authorList>
    </citation>
    <scope>NUCLEOTIDE SEQUENCE</scope>
    <source>
        <strain evidence="13">CK1249</strain>
    </source>
</reference>
<feature type="compositionally biased region" description="Low complexity" evidence="12">
    <location>
        <begin position="128"/>
        <end position="142"/>
    </location>
</feature>
<dbReference type="InterPro" id="IPR013252">
    <property type="entry name" value="Ndc80_Spc24"/>
</dbReference>
<evidence type="ECO:0000256" key="4">
    <source>
        <dbReference type="ARBA" id="ARBA00022776"/>
    </source>
</evidence>
<feature type="region of interest" description="Disordered" evidence="12">
    <location>
        <begin position="120"/>
        <end position="180"/>
    </location>
</feature>
<keyword evidence="5 10" id="KW-0995">Kinetochore</keyword>
<dbReference type="Proteomes" id="UP000738359">
    <property type="component" value="Unassembled WGS sequence"/>
</dbReference>
<dbReference type="SUPFAM" id="SSF143026">
    <property type="entry name" value="Kinetochore globular domain"/>
    <property type="match status" value="1"/>
</dbReference>
<dbReference type="GO" id="GO:0008017">
    <property type="term" value="F:microtubule binding"/>
    <property type="evidence" value="ECO:0007669"/>
    <property type="project" value="TreeGrafter"/>
</dbReference>
<evidence type="ECO:0000256" key="9">
    <source>
        <dbReference type="ARBA" id="ARBA00023328"/>
    </source>
</evidence>
<dbReference type="InterPro" id="IPR038066">
    <property type="entry name" value="Spc24_Fungi_globular_sf"/>
</dbReference>
<proteinExistence type="inferred from homology"/>
<evidence type="ECO:0000256" key="11">
    <source>
        <dbReference type="SAM" id="Coils"/>
    </source>
</evidence>
<feature type="coiled-coil region" evidence="11">
    <location>
        <begin position="26"/>
        <end position="53"/>
    </location>
</feature>
<comment type="subcellular location">
    <subcellularLocation>
        <location evidence="10">Nucleus</location>
    </subcellularLocation>
    <subcellularLocation>
        <location evidence="10">Chromosome</location>
        <location evidence="10">Centromere</location>
        <location evidence="10">Kinetochore</location>
    </subcellularLocation>
</comment>
<evidence type="ECO:0000256" key="2">
    <source>
        <dbReference type="ARBA" id="ARBA00022454"/>
    </source>
</evidence>
<evidence type="ECO:0000256" key="6">
    <source>
        <dbReference type="ARBA" id="ARBA00023054"/>
    </source>
</evidence>
<dbReference type="GO" id="GO:0031262">
    <property type="term" value="C:Ndc80 complex"/>
    <property type="evidence" value="ECO:0007669"/>
    <property type="project" value="TreeGrafter"/>
</dbReference>
<sequence>MEDNIATLIQDVTSQFHRSNADVQSIQKTVNDIHETERTRRDIQQDAQSYLQQLSRKLQLSRSKGSRQHVDPDSLRHDDRMVEMDQQKFALAKSIQDMDQDIASLEAELRQLREQNLELDVNYSSAQTGPKTTGPTTNGRGRASISADNGGDGGTRPGSRAAAAAVADHDEEDDEEETDKAHATAVLRLQLYRGLGIEMLENDFGEYTRARIRSSSRKDVHIATLGGDLSAFYQTNLIWDFAS</sequence>